<dbReference type="EMBL" id="KY710711">
    <property type="protein sequence ID" value="AXY99718.1"/>
    <property type="molecule type" value="Genomic_DNA"/>
</dbReference>
<feature type="domain" description="Glycosyltransferase 2-like" evidence="1">
    <location>
        <begin position="11"/>
        <end position="130"/>
    </location>
</feature>
<evidence type="ECO:0000259" key="1">
    <source>
        <dbReference type="Pfam" id="PF00535"/>
    </source>
</evidence>
<protein>
    <submittedName>
        <fullName evidence="3">Gt4</fullName>
    </submittedName>
</protein>
<organism evidence="3">
    <name type="scientific">Proteus vulgaris</name>
    <dbReference type="NCBI Taxonomy" id="585"/>
    <lineage>
        <taxon>Bacteria</taxon>
        <taxon>Pseudomonadati</taxon>
        <taxon>Pseudomonadota</taxon>
        <taxon>Gammaproteobacteria</taxon>
        <taxon>Enterobacterales</taxon>
        <taxon>Morganellaceae</taxon>
        <taxon>Proteus</taxon>
    </lineage>
</organism>
<dbReference type="InterPro" id="IPR029044">
    <property type="entry name" value="Nucleotide-diphossugar_trans"/>
</dbReference>
<evidence type="ECO:0000313" key="3">
    <source>
        <dbReference type="EMBL" id="AXY99718.1"/>
    </source>
</evidence>
<dbReference type="Gene3D" id="3.90.550.10">
    <property type="entry name" value="Spore Coat Polysaccharide Biosynthesis Protein SpsA, Chain A"/>
    <property type="match status" value="1"/>
</dbReference>
<dbReference type="SUPFAM" id="SSF53448">
    <property type="entry name" value="Nucleotide-diphospho-sugar transferases"/>
    <property type="match status" value="1"/>
</dbReference>
<dbReference type="CDD" id="cd00761">
    <property type="entry name" value="Glyco_tranf_GTA_type"/>
    <property type="match status" value="1"/>
</dbReference>
<reference evidence="3" key="1">
    <citation type="journal article" date="2017" name="PLoS ONE">
        <title>Genetic diversity of the O antigens of Proteus species and the development of a suspension array for molecular serotyping.</title>
        <authorList>
            <person name="Yu X."/>
            <person name="Torzewska A."/>
            <person name="Zhang X."/>
            <person name="Yin Z."/>
            <person name="Drzewiecka D."/>
            <person name="Cao H."/>
            <person name="Liu B."/>
            <person name="Knirel Y.A."/>
            <person name="Rozalski A."/>
            <person name="Wang L."/>
        </authorList>
    </citation>
    <scope>NUCLEOTIDE SEQUENCE</scope>
    <source>
        <strain evidence="2">CCUG 4652</strain>
        <strain evidence="3">PrK 63/57</strain>
    </source>
</reference>
<evidence type="ECO:0000313" key="2">
    <source>
        <dbReference type="EMBL" id="AXY99496.1"/>
    </source>
</evidence>
<sequence length="263" mass="30445">MLSKNTNFLISIIMPSYNSGEYIRKSIDSVLRQSYKNLELIIIDDCSNDNTIEVISSYKDERIKILKNESNQGAGITRNKGLSLANGRFICFLDSDDYWRDDKLEKQLNFMLSNNIDFCFSAYDRVSEDDAFICKIGVPEKVNYSDMLKVCSIGCLTVMFDKDKFTDFSMPSIRKRQDYALWLKLLKQTPYAYGISESLGSYNIRENSISSNKLDAAKHQWRIYRDIENLNIFSASYYFSHYAFNGFFRSKLPSLAKKLGLLK</sequence>
<dbReference type="PANTHER" id="PTHR22916">
    <property type="entry name" value="GLYCOSYLTRANSFERASE"/>
    <property type="match status" value="1"/>
</dbReference>
<dbReference type="InterPro" id="IPR001173">
    <property type="entry name" value="Glyco_trans_2-like"/>
</dbReference>
<accession>A0A385JN51</accession>
<dbReference type="EMBL" id="KY710696">
    <property type="protein sequence ID" value="AXY99496.1"/>
    <property type="molecule type" value="Genomic_DNA"/>
</dbReference>
<dbReference type="GO" id="GO:0016758">
    <property type="term" value="F:hexosyltransferase activity"/>
    <property type="evidence" value="ECO:0007669"/>
    <property type="project" value="UniProtKB-ARBA"/>
</dbReference>
<name>A0A385JN51_PROVU</name>
<dbReference type="AlphaFoldDB" id="A0A385JN51"/>
<proteinExistence type="predicted"/>
<dbReference type="Pfam" id="PF00535">
    <property type="entry name" value="Glycos_transf_2"/>
    <property type="match status" value="1"/>
</dbReference>
<dbReference type="PANTHER" id="PTHR22916:SF3">
    <property type="entry name" value="UDP-GLCNAC:BETAGAL BETA-1,3-N-ACETYLGLUCOSAMINYLTRANSFERASE-LIKE PROTEIN 1"/>
    <property type="match status" value="1"/>
</dbReference>